<evidence type="ECO:0000313" key="5">
    <source>
        <dbReference type="Proteomes" id="UP000317685"/>
    </source>
</evidence>
<feature type="region of interest" description="Disordered" evidence="1">
    <location>
        <begin position="1"/>
        <end position="21"/>
    </location>
</feature>
<dbReference type="InterPro" id="IPR018535">
    <property type="entry name" value="DUF1996"/>
</dbReference>
<feature type="transmembrane region" description="Helical" evidence="2">
    <location>
        <begin position="29"/>
        <end position="49"/>
    </location>
</feature>
<evidence type="ECO:0000259" key="3">
    <source>
        <dbReference type="Pfam" id="PF09362"/>
    </source>
</evidence>
<dbReference type="GeneID" id="300131129"/>
<dbReference type="PANTHER" id="PTHR43662:SF3">
    <property type="entry name" value="DOMAIN PROTEIN, PUTATIVE (AFU_ORTHOLOGUE AFUA_6G11970)-RELATED"/>
    <property type="match status" value="1"/>
</dbReference>
<comment type="caution">
    <text evidence="4">The sequence shown here is derived from an EMBL/GenBank/DDBJ whole genome shotgun (WGS) entry which is preliminary data.</text>
</comment>
<feature type="region of interest" description="Disordered" evidence="1">
    <location>
        <begin position="70"/>
        <end position="110"/>
    </location>
</feature>
<accession>A0A561W8T7</accession>
<proteinExistence type="predicted"/>
<keyword evidence="2" id="KW-1133">Transmembrane helix</keyword>
<evidence type="ECO:0000256" key="2">
    <source>
        <dbReference type="SAM" id="Phobius"/>
    </source>
</evidence>
<protein>
    <submittedName>
        <fullName evidence="4">Uncharacterized protein DUF1996</fullName>
    </submittedName>
</protein>
<feature type="domain" description="DUF1996" evidence="3">
    <location>
        <begin position="158"/>
        <end position="377"/>
    </location>
</feature>
<keyword evidence="5" id="KW-1185">Reference proteome</keyword>
<sequence length="403" mass="42571">MSYASLPEPDASQPPSRHRPPSWFARNRLGMAVGAAVAVVIAAAGVYLGSGDVTPEPSNAANALEYASPSAGQAESPGAAASAPATPAVSATPSASTTPSTAATPKVPTTGWIPVDRAAWKAQADAYQALTVDPVPAGVGNLPEFRADCQYSHRLPDDPIVAPGLPGASHMHSFVGNKAVDADTVAGDLTKFTATSCKPVQDHSAYWVPTLYDNATGKPVETTGFRVYYRSLAKNSTGQMPMPNGLRMIAGDAKKKKPTPRGATGQFYCAFYGPGDLDGIARSTNGNWPICGGDATLHFMMQFPDCWDGKHLDSPNHKDHVAYGSGNGCPSSHPVRIPAITFDIQYPAKGTPAGYYLSSDKEGKSASSMHGDAFVMWDVNTMNKRTKNCVLQRRTCDNYGYQK</sequence>
<keyword evidence="2" id="KW-0472">Membrane</keyword>
<reference evidence="4 5" key="1">
    <citation type="submission" date="2019-06" db="EMBL/GenBank/DDBJ databases">
        <title>Sequencing the genomes of 1000 actinobacteria strains.</title>
        <authorList>
            <person name="Klenk H.-P."/>
        </authorList>
    </citation>
    <scope>NUCLEOTIDE SEQUENCE [LARGE SCALE GENOMIC DNA]</scope>
    <source>
        <strain evidence="4 5">DSM 45885</strain>
    </source>
</reference>
<name>A0A561W8T7_9ACTN</name>
<dbReference type="Pfam" id="PF09362">
    <property type="entry name" value="DUF1996"/>
    <property type="match status" value="1"/>
</dbReference>
<dbReference type="OrthoDB" id="581239at2"/>
<keyword evidence="2" id="KW-0812">Transmembrane</keyword>
<dbReference type="PANTHER" id="PTHR43662">
    <property type="match status" value="1"/>
</dbReference>
<dbReference type="Proteomes" id="UP000317685">
    <property type="component" value="Unassembled WGS sequence"/>
</dbReference>
<evidence type="ECO:0000256" key="1">
    <source>
        <dbReference type="SAM" id="MobiDB-lite"/>
    </source>
</evidence>
<dbReference type="AlphaFoldDB" id="A0A561W8T7"/>
<dbReference type="RefSeq" id="WP_145785214.1">
    <property type="nucleotide sequence ID" value="NZ_VIWZ01000001.1"/>
</dbReference>
<dbReference type="EMBL" id="VIWZ01000001">
    <property type="protein sequence ID" value="TWG20287.1"/>
    <property type="molecule type" value="Genomic_DNA"/>
</dbReference>
<organism evidence="4 5">
    <name type="scientific">Micromonospora taraxaci</name>
    <dbReference type="NCBI Taxonomy" id="1316803"/>
    <lineage>
        <taxon>Bacteria</taxon>
        <taxon>Bacillati</taxon>
        <taxon>Actinomycetota</taxon>
        <taxon>Actinomycetes</taxon>
        <taxon>Micromonosporales</taxon>
        <taxon>Micromonosporaceae</taxon>
        <taxon>Micromonospora</taxon>
    </lineage>
</organism>
<evidence type="ECO:0000313" key="4">
    <source>
        <dbReference type="EMBL" id="TWG20287.1"/>
    </source>
</evidence>
<gene>
    <name evidence="4" type="ORF">FHU34_115684</name>
</gene>